<evidence type="ECO:0000256" key="1">
    <source>
        <dbReference type="SAM" id="MobiDB-lite"/>
    </source>
</evidence>
<feature type="region of interest" description="Disordered" evidence="1">
    <location>
        <begin position="1"/>
        <end position="20"/>
    </location>
</feature>
<feature type="compositionally biased region" description="Polar residues" evidence="1">
    <location>
        <begin position="8"/>
        <end position="20"/>
    </location>
</feature>
<reference evidence="3" key="1">
    <citation type="journal article" date="2019" name="Int. J. Syst. Evol. Microbiol.">
        <title>The Global Catalogue of Microorganisms (GCM) 10K type strain sequencing project: providing services to taxonomists for standard genome sequencing and annotation.</title>
        <authorList>
            <consortium name="The Broad Institute Genomics Platform"/>
            <consortium name="The Broad Institute Genome Sequencing Center for Infectious Disease"/>
            <person name="Wu L."/>
            <person name="Ma J."/>
        </authorList>
    </citation>
    <scope>NUCLEOTIDE SEQUENCE [LARGE SCALE GENOMIC DNA]</scope>
    <source>
        <strain evidence="3">CGMCC 1.10131</strain>
    </source>
</reference>
<name>A0ABQ1HWM5_9ALTE</name>
<gene>
    <name evidence="2" type="ORF">GCM10007414_04720</name>
</gene>
<dbReference type="Proteomes" id="UP000651977">
    <property type="component" value="Unassembled WGS sequence"/>
</dbReference>
<dbReference type="EMBL" id="BMDY01000002">
    <property type="protein sequence ID" value="GGA95027.1"/>
    <property type="molecule type" value="Genomic_DNA"/>
</dbReference>
<accession>A0ABQ1HWM5</accession>
<comment type="caution">
    <text evidence="2">The sequence shown here is derived from an EMBL/GenBank/DDBJ whole genome shotgun (WGS) entry which is preliminary data.</text>
</comment>
<keyword evidence="3" id="KW-1185">Reference proteome</keyword>
<organism evidence="2 3">
    <name type="scientific">Agarivorans gilvus</name>
    <dbReference type="NCBI Taxonomy" id="680279"/>
    <lineage>
        <taxon>Bacteria</taxon>
        <taxon>Pseudomonadati</taxon>
        <taxon>Pseudomonadota</taxon>
        <taxon>Gammaproteobacteria</taxon>
        <taxon>Alteromonadales</taxon>
        <taxon>Alteromonadaceae</taxon>
        <taxon>Agarivorans</taxon>
    </lineage>
</organism>
<sequence>MPHKNALKQGNTNKQLQPDSTSEEMLNLYLKIITDHPRYKLGTILPKFGEHNYYVMNMVKP</sequence>
<evidence type="ECO:0000313" key="3">
    <source>
        <dbReference type="Proteomes" id="UP000651977"/>
    </source>
</evidence>
<evidence type="ECO:0000313" key="2">
    <source>
        <dbReference type="EMBL" id="GGA95027.1"/>
    </source>
</evidence>
<protein>
    <submittedName>
        <fullName evidence="2">Uncharacterized protein</fullName>
    </submittedName>
</protein>
<proteinExistence type="predicted"/>